<feature type="binding site" evidence="6">
    <location>
        <position position="244"/>
    </location>
    <ligand>
        <name>Mg(2+)</name>
        <dbReference type="ChEBI" id="CHEBI:18420"/>
    </ligand>
</feature>
<keyword evidence="2 5" id="KW-0547">Nucleotide-binding</keyword>
<dbReference type="PANTHER" id="PTHR10229:SF8">
    <property type="entry name" value="GTPASE HFLX"/>
    <property type="match status" value="1"/>
</dbReference>
<feature type="region of interest" description="Disordered" evidence="7">
    <location>
        <begin position="349"/>
        <end position="382"/>
    </location>
</feature>
<evidence type="ECO:0000259" key="8">
    <source>
        <dbReference type="PROSITE" id="PS51705"/>
    </source>
</evidence>
<dbReference type="InterPro" id="IPR030394">
    <property type="entry name" value="G_HFLX_dom"/>
</dbReference>
<sequence length="405" mass="43780">MLLFLFMQNVYGWALFGLIALLVVHPRDKPHTHLQEALRLAETFAGQSCAHVEVGSARSGSQTPGTFLGSGTVAELAQHCAVAEPTRVFVNATLSGVQQRNLSAAWGRPVMDRVGLIIAIFGQRARTREARLQVEMAALDYRASRLVRTLDPVTGKRGGFGEGSEVVSARERGRSGSTSGGLGGAGGGGESELQLQRRHLRDRQKTLKTQLGEVRRTREVQRAARRRAGKPQVAVVGYTNAGKSSLVAALSRRPVEARDRLFETLDPTLRKAMLPSGREVILSDTVGFISDLPHQLVTAFKATLEEVVEADLLVHVVDASSPALAQQRATVLDVLRGLGVSEATLASRMVEEGAAREHPSEWGEPQGRSRVEGDQPAPPRVFTSTVTRAGLAELLRVIDRKLGVY</sequence>
<dbReference type="PRINTS" id="PR00326">
    <property type="entry name" value="GTP1OBG"/>
</dbReference>
<feature type="binding site" evidence="6">
    <location>
        <position position="264"/>
    </location>
    <ligand>
        <name>Mg(2+)</name>
        <dbReference type="ChEBI" id="CHEBI:18420"/>
    </ligand>
</feature>
<evidence type="ECO:0000256" key="2">
    <source>
        <dbReference type="ARBA" id="ARBA00022741"/>
    </source>
</evidence>
<dbReference type="GO" id="GO:0046872">
    <property type="term" value="F:metal ion binding"/>
    <property type="evidence" value="ECO:0007669"/>
    <property type="project" value="UniProtKB-KW"/>
</dbReference>
<protein>
    <recommendedName>
        <fullName evidence="8">Hflx-type G domain-containing protein</fullName>
    </recommendedName>
</protein>
<dbReference type="GO" id="GO:0005737">
    <property type="term" value="C:cytoplasm"/>
    <property type="evidence" value="ECO:0007669"/>
    <property type="project" value="TreeGrafter"/>
</dbReference>
<dbReference type="Gene3D" id="3.40.50.300">
    <property type="entry name" value="P-loop containing nucleotide triphosphate hydrolases"/>
    <property type="match status" value="1"/>
</dbReference>
<dbReference type="InterPro" id="IPR006073">
    <property type="entry name" value="GTP-bd"/>
</dbReference>
<evidence type="ECO:0000256" key="4">
    <source>
        <dbReference type="ARBA" id="ARBA00023134"/>
    </source>
</evidence>
<dbReference type="InterPro" id="IPR042108">
    <property type="entry name" value="GTPase_HflX_N_sf"/>
</dbReference>
<dbReference type="CDD" id="cd01878">
    <property type="entry name" value="HflX"/>
    <property type="match status" value="1"/>
</dbReference>
<keyword evidence="3 6" id="KW-0460">Magnesium</keyword>
<feature type="region of interest" description="Disordered" evidence="7">
    <location>
        <begin position="204"/>
        <end position="228"/>
    </location>
</feature>
<feature type="compositionally biased region" description="Basic and acidic residues" evidence="7">
    <location>
        <begin position="213"/>
        <end position="222"/>
    </location>
</feature>
<feature type="region of interest" description="Disordered" evidence="7">
    <location>
        <begin position="157"/>
        <end position="192"/>
    </location>
</feature>
<feature type="binding site" evidence="5">
    <location>
        <begin position="237"/>
        <end position="244"/>
    </location>
    <ligand>
        <name>GTP</name>
        <dbReference type="ChEBI" id="CHEBI:37565"/>
    </ligand>
</feature>
<feature type="binding site" evidence="5">
    <location>
        <begin position="262"/>
        <end position="266"/>
    </location>
    <ligand>
        <name>GTP</name>
        <dbReference type="ChEBI" id="CHEBI:37565"/>
    </ligand>
</feature>
<dbReference type="PANTHER" id="PTHR10229">
    <property type="entry name" value="GTP-BINDING PROTEIN HFLX"/>
    <property type="match status" value="1"/>
</dbReference>
<dbReference type="InterPro" id="IPR016496">
    <property type="entry name" value="GTPase_HflX"/>
</dbReference>
<evidence type="ECO:0000313" key="10">
    <source>
        <dbReference type="Proteomes" id="UP001445335"/>
    </source>
</evidence>
<dbReference type="Proteomes" id="UP001445335">
    <property type="component" value="Unassembled WGS sequence"/>
</dbReference>
<dbReference type="InterPro" id="IPR027417">
    <property type="entry name" value="P-loop_NTPase"/>
</dbReference>
<dbReference type="PROSITE" id="PS51705">
    <property type="entry name" value="G_HFLX"/>
    <property type="match status" value="1"/>
</dbReference>
<gene>
    <name evidence="9" type="ORF">WJX81_002388</name>
</gene>
<dbReference type="Pfam" id="PF01926">
    <property type="entry name" value="MMR_HSR1"/>
    <property type="match status" value="1"/>
</dbReference>
<dbReference type="PIRSF" id="PIRSF006809">
    <property type="entry name" value="GTP-binding_hflX_prd"/>
    <property type="match status" value="1"/>
</dbReference>
<feature type="compositionally biased region" description="Gly residues" evidence="7">
    <location>
        <begin position="178"/>
        <end position="190"/>
    </location>
</feature>
<dbReference type="Pfam" id="PF16360">
    <property type="entry name" value="GTP-bdg_M"/>
    <property type="match status" value="1"/>
</dbReference>
<comment type="cofactor">
    <cofactor evidence="6">
        <name>Mg(2+)</name>
        <dbReference type="ChEBI" id="CHEBI:18420"/>
    </cofactor>
</comment>
<dbReference type="Gene3D" id="3.40.50.11060">
    <property type="entry name" value="GTPase HflX, N-terminal domain"/>
    <property type="match status" value="1"/>
</dbReference>
<evidence type="ECO:0000256" key="6">
    <source>
        <dbReference type="PIRSR" id="PIRSR006809-2"/>
    </source>
</evidence>
<accession>A0AAW1QX92</accession>
<organism evidence="9 10">
    <name type="scientific">Elliptochloris bilobata</name>
    <dbReference type="NCBI Taxonomy" id="381761"/>
    <lineage>
        <taxon>Eukaryota</taxon>
        <taxon>Viridiplantae</taxon>
        <taxon>Chlorophyta</taxon>
        <taxon>core chlorophytes</taxon>
        <taxon>Trebouxiophyceae</taxon>
        <taxon>Trebouxiophyceae incertae sedis</taxon>
        <taxon>Elliptochloris clade</taxon>
        <taxon>Elliptochloris</taxon>
    </lineage>
</organism>
<proteinExistence type="inferred from homology"/>
<keyword evidence="4 5" id="KW-0342">GTP-binding</keyword>
<evidence type="ECO:0000256" key="1">
    <source>
        <dbReference type="ARBA" id="ARBA00022723"/>
    </source>
</evidence>
<dbReference type="NCBIfam" id="TIGR03156">
    <property type="entry name" value="GTP_HflX"/>
    <property type="match status" value="1"/>
</dbReference>
<dbReference type="AlphaFoldDB" id="A0AAW1QX92"/>
<dbReference type="GO" id="GO:0005525">
    <property type="term" value="F:GTP binding"/>
    <property type="evidence" value="ECO:0007669"/>
    <property type="project" value="UniProtKB-KW"/>
</dbReference>
<dbReference type="GO" id="GO:0043022">
    <property type="term" value="F:ribosome binding"/>
    <property type="evidence" value="ECO:0007669"/>
    <property type="project" value="TreeGrafter"/>
</dbReference>
<comment type="caution">
    <text evidence="9">The sequence shown here is derived from an EMBL/GenBank/DDBJ whole genome shotgun (WGS) entry which is preliminary data.</text>
</comment>
<keyword evidence="1 6" id="KW-0479">Metal-binding</keyword>
<evidence type="ECO:0000256" key="3">
    <source>
        <dbReference type="ARBA" id="ARBA00022842"/>
    </source>
</evidence>
<name>A0AAW1QX92_9CHLO</name>
<dbReference type="InterPro" id="IPR025121">
    <property type="entry name" value="GTPase_HflX_N"/>
</dbReference>
<reference evidence="9 10" key="1">
    <citation type="journal article" date="2024" name="Nat. Commun.">
        <title>Phylogenomics reveals the evolutionary origins of lichenization in chlorophyte algae.</title>
        <authorList>
            <person name="Puginier C."/>
            <person name="Libourel C."/>
            <person name="Otte J."/>
            <person name="Skaloud P."/>
            <person name="Haon M."/>
            <person name="Grisel S."/>
            <person name="Petersen M."/>
            <person name="Berrin J.G."/>
            <person name="Delaux P.M."/>
            <person name="Dal Grande F."/>
            <person name="Keller J."/>
        </authorList>
    </citation>
    <scope>NUCLEOTIDE SEQUENCE [LARGE SCALE GENOMIC DNA]</scope>
    <source>
        <strain evidence="9 10">SAG 245.80</strain>
    </source>
</reference>
<dbReference type="HAMAP" id="MF_00900">
    <property type="entry name" value="GTPase_HflX"/>
    <property type="match status" value="1"/>
</dbReference>
<dbReference type="EMBL" id="JALJOU010000068">
    <property type="protein sequence ID" value="KAK9826096.1"/>
    <property type="molecule type" value="Genomic_DNA"/>
</dbReference>
<evidence type="ECO:0000256" key="7">
    <source>
        <dbReference type="SAM" id="MobiDB-lite"/>
    </source>
</evidence>
<feature type="domain" description="Hflx-type G" evidence="8">
    <location>
        <begin position="231"/>
        <end position="351"/>
    </location>
</feature>
<dbReference type="Pfam" id="PF13167">
    <property type="entry name" value="GTP-bdg_N"/>
    <property type="match status" value="1"/>
</dbReference>
<dbReference type="InterPro" id="IPR032305">
    <property type="entry name" value="GTP-bd_M"/>
</dbReference>
<keyword evidence="10" id="KW-1185">Reference proteome</keyword>
<evidence type="ECO:0000256" key="5">
    <source>
        <dbReference type="PIRSR" id="PIRSR006809-1"/>
    </source>
</evidence>
<feature type="compositionally biased region" description="Basic and acidic residues" evidence="7">
    <location>
        <begin position="349"/>
        <end position="373"/>
    </location>
</feature>
<dbReference type="SUPFAM" id="SSF52540">
    <property type="entry name" value="P-loop containing nucleoside triphosphate hydrolases"/>
    <property type="match status" value="1"/>
</dbReference>
<evidence type="ECO:0000313" key="9">
    <source>
        <dbReference type="EMBL" id="KAK9826096.1"/>
    </source>
</evidence>
<feature type="binding site" evidence="5">
    <location>
        <begin position="284"/>
        <end position="287"/>
    </location>
    <ligand>
        <name>GTP</name>
        <dbReference type="ChEBI" id="CHEBI:37565"/>
    </ligand>
</feature>